<dbReference type="RefSeq" id="WP_311421077.1">
    <property type="nucleotide sequence ID" value="NZ_JAVREH010000001.1"/>
</dbReference>
<reference evidence="3" key="1">
    <citation type="submission" date="2023-07" db="EMBL/GenBank/DDBJ databases">
        <title>30 novel species of actinomycetes from the DSMZ collection.</title>
        <authorList>
            <person name="Nouioui I."/>
        </authorList>
    </citation>
    <scope>NUCLEOTIDE SEQUENCE [LARGE SCALE GENOMIC DNA]</scope>
    <source>
        <strain evidence="3">DSM 44399</strain>
    </source>
</reference>
<keyword evidence="3" id="KW-1185">Reference proteome</keyword>
<accession>A0ABU2J5E5</accession>
<dbReference type="Proteomes" id="UP001183176">
    <property type="component" value="Unassembled WGS sequence"/>
</dbReference>
<comment type="caution">
    <text evidence="2">The sequence shown here is derived from an EMBL/GenBank/DDBJ whole genome shotgun (WGS) entry which is preliminary data.</text>
</comment>
<protein>
    <submittedName>
        <fullName evidence="2">Uncharacterized protein</fullName>
    </submittedName>
</protein>
<sequence length="62" mass="6853">MARALMGHLPTSADRYLVAEVARLKVRVRDLEAELADVRAAHESEQLLDELHRITSDASALA</sequence>
<organism evidence="2 3">
    <name type="scientific">Jatrophihabitans lederbergiae</name>
    <dbReference type="NCBI Taxonomy" id="3075547"/>
    <lineage>
        <taxon>Bacteria</taxon>
        <taxon>Bacillati</taxon>
        <taxon>Actinomycetota</taxon>
        <taxon>Actinomycetes</taxon>
        <taxon>Jatrophihabitantales</taxon>
        <taxon>Jatrophihabitantaceae</taxon>
        <taxon>Jatrophihabitans</taxon>
    </lineage>
</organism>
<name>A0ABU2J5E5_9ACTN</name>
<keyword evidence="1" id="KW-0175">Coiled coil</keyword>
<proteinExistence type="predicted"/>
<evidence type="ECO:0000313" key="2">
    <source>
        <dbReference type="EMBL" id="MDT0259918.1"/>
    </source>
</evidence>
<evidence type="ECO:0000313" key="3">
    <source>
        <dbReference type="Proteomes" id="UP001183176"/>
    </source>
</evidence>
<feature type="coiled-coil region" evidence="1">
    <location>
        <begin position="21"/>
        <end position="48"/>
    </location>
</feature>
<gene>
    <name evidence="2" type="ORF">RM423_00765</name>
</gene>
<dbReference type="EMBL" id="JAVREH010000001">
    <property type="protein sequence ID" value="MDT0259918.1"/>
    <property type="molecule type" value="Genomic_DNA"/>
</dbReference>
<evidence type="ECO:0000256" key="1">
    <source>
        <dbReference type="SAM" id="Coils"/>
    </source>
</evidence>